<dbReference type="Proteomes" id="UP001501444">
    <property type="component" value="Unassembled WGS sequence"/>
</dbReference>
<reference evidence="1 2" key="1">
    <citation type="journal article" date="2019" name="Int. J. Syst. Evol. Microbiol.">
        <title>The Global Catalogue of Microorganisms (GCM) 10K type strain sequencing project: providing services to taxonomists for standard genome sequencing and annotation.</title>
        <authorList>
            <consortium name="The Broad Institute Genomics Platform"/>
            <consortium name="The Broad Institute Genome Sequencing Center for Infectious Disease"/>
            <person name="Wu L."/>
            <person name="Ma J."/>
        </authorList>
    </citation>
    <scope>NUCLEOTIDE SEQUENCE [LARGE SCALE GENOMIC DNA]</scope>
    <source>
        <strain evidence="1 2">JCM 3272</strain>
    </source>
</reference>
<sequence length="56" mass="5585">MAFPAAACYDAANKIIGGGSEYPDLVPPSGKIAVEGHILTSGKPAACKVFPGSPIV</sequence>
<accession>A0ABN3GQT0</accession>
<keyword evidence="2" id="KW-1185">Reference proteome</keyword>
<organism evidence="1 2">
    <name type="scientific">Dactylosporangium salmoneum</name>
    <dbReference type="NCBI Taxonomy" id="53361"/>
    <lineage>
        <taxon>Bacteria</taxon>
        <taxon>Bacillati</taxon>
        <taxon>Actinomycetota</taxon>
        <taxon>Actinomycetes</taxon>
        <taxon>Micromonosporales</taxon>
        <taxon>Micromonosporaceae</taxon>
        <taxon>Dactylosporangium</taxon>
    </lineage>
</organism>
<protein>
    <submittedName>
        <fullName evidence="1">Uncharacterized protein</fullName>
    </submittedName>
</protein>
<gene>
    <name evidence="1" type="ORF">GCM10010170_051910</name>
</gene>
<name>A0ABN3GQT0_9ACTN</name>
<comment type="caution">
    <text evidence="1">The sequence shown here is derived from an EMBL/GenBank/DDBJ whole genome shotgun (WGS) entry which is preliminary data.</text>
</comment>
<dbReference type="EMBL" id="BAAARV010000046">
    <property type="protein sequence ID" value="GAA2358304.1"/>
    <property type="molecule type" value="Genomic_DNA"/>
</dbReference>
<evidence type="ECO:0000313" key="1">
    <source>
        <dbReference type="EMBL" id="GAA2358304.1"/>
    </source>
</evidence>
<proteinExistence type="predicted"/>
<dbReference type="RefSeq" id="WP_344615111.1">
    <property type="nucleotide sequence ID" value="NZ_BAAARV010000046.1"/>
</dbReference>
<evidence type="ECO:0000313" key="2">
    <source>
        <dbReference type="Proteomes" id="UP001501444"/>
    </source>
</evidence>